<proteinExistence type="predicted"/>
<comment type="caution">
    <text evidence="4">The sequence shown here is derived from an EMBL/GenBank/DDBJ whole genome shotgun (WGS) entry which is preliminary data.</text>
</comment>
<evidence type="ECO:0000256" key="2">
    <source>
        <dbReference type="ARBA" id="ARBA00022801"/>
    </source>
</evidence>
<dbReference type="InterPro" id="IPR007431">
    <property type="entry name" value="ACP_PD"/>
</dbReference>
<evidence type="ECO:0000256" key="3">
    <source>
        <dbReference type="ARBA" id="ARBA00023098"/>
    </source>
</evidence>
<evidence type="ECO:0000313" key="5">
    <source>
        <dbReference type="Proteomes" id="UP000637774"/>
    </source>
</evidence>
<protein>
    <submittedName>
        <fullName evidence="4">ACP phosphodiesterase</fullName>
    </submittedName>
</protein>
<evidence type="ECO:0000313" key="4">
    <source>
        <dbReference type="EMBL" id="GGH80175.1"/>
    </source>
</evidence>
<organism evidence="4 5">
    <name type="scientific">Hymenobacter frigidus</name>
    <dbReference type="NCBI Taxonomy" id="1524095"/>
    <lineage>
        <taxon>Bacteria</taxon>
        <taxon>Pseudomonadati</taxon>
        <taxon>Bacteroidota</taxon>
        <taxon>Cytophagia</taxon>
        <taxon>Cytophagales</taxon>
        <taxon>Hymenobacteraceae</taxon>
        <taxon>Hymenobacter</taxon>
    </lineage>
</organism>
<dbReference type="Pfam" id="PF04336">
    <property type="entry name" value="ACP_PD"/>
    <property type="match status" value="1"/>
</dbReference>
<gene>
    <name evidence="4" type="ORF">GCM10011495_05000</name>
</gene>
<dbReference type="PANTHER" id="PTHR38764:SF1">
    <property type="entry name" value="ACYL CARRIER PROTEIN PHOSPHODIESTERASE"/>
    <property type="match status" value="1"/>
</dbReference>
<keyword evidence="2" id="KW-0378">Hydrolase</keyword>
<evidence type="ECO:0000256" key="1">
    <source>
        <dbReference type="ARBA" id="ARBA00022516"/>
    </source>
</evidence>
<keyword evidence="5" id="KW-1185">Reference proteome</keyword>
<name>A0ABQ1ZYK9_9BACT</name>
<keyword evidence="3" id="KW-0443">Lipid metabolism</keyword>
<dbReference type="Proteomes" id="UP000637774">
    <property type="component" value="Unassembled WGS sequence"/>
</dbReference>
<dbReference type="PANTHER" id="PTHR38764">
    <property type="entry name" value="ACYL CARRIER PROTEIN PHOSPHODIESTERASE"/>
    <property type="match status" value="1"/>
</dbReference>
<keyword evidence="1" id="KW-0444">Lipid biosynthesis</keyword>
<dbReference type="EMBL" id="BMGY01000003">
    <property type="protein sequence ID" value="GGH80175.1"/>
    <property type="molecule type" value="Genomic_DNA"/>
</dbReference>
<reference evidence="5" key="1">
    <citation type="journal article" date="2019" name="Int. J. Syst. Evol. Microbiol.">
        <title>The Global Catalogue of Microorganisms (GCM) 10K type strain sequencing project: providing services to taxonomists for standard genome sequencing and annotation.</title>
        <authorList>
            <consortium name="The Broad Institute Genomics Platform"/>
            <consortium name="The Broad Institute Genome Sequencing Center for Infectious Disease"/>
            <person name="Wu L."/>
            <person name="Ma J."/>
        </authorList>
    </citation>
    <scope>NUCLEOTIDE SEQUENCE [LARGE SCALE GENOMIC DNA]</scope>
    <source>
        <strain evidence="5">CGMCC 1.14966</strain>
    </source>
</reference>
<sequence length="245" mass="27579">MAYGDLFGHGKESFLKVKIQFLFTAGLPEGWEVPGPHFAPYLAWVNFLAHLLLSGPRAAPAYSDVLLGNFIADSVPGRQFESYASAVQTGIRLHRTIDAYTDQHPIVRRSTHRLREAGHGKYAGVISDMFLDHFLARNFPAFSPETLLAFTQRVYALLTARQAEMPLRVQHFLPHLTQHNWLLHYADFDGIASALSGLSRRATPGSGMETAVTELQKNYGAYEADFREFFPQLEQLVREELQSET</sequence>
<accession>A0ABQ1ZYK9</accession>